<dbReference type="EMBL" id="QJKJ01006792">
    <property type="protein sequence ID" value="RDX85470.1"/>
    <property type="molecule type" value="Genomic_DNA"/>
</dbReference>
<evidence type="ECO:0008006" key="4">
    <source>
        <dbReference type="Google" id="ProtNLM"/>
    </source>
</evidence>
<sequence length="724" mass="81835">MVQLCFVLDLRSLAPPLLRDIKQNLHNILRLRYNLNIYAFSRCFFSELCNSISLLQLANFYAVSSLSSSPARKSATLGDKIGLCYVFKNRLSSSDELVIAYNPIGNFNLRDFHHAVNNLPYDAFLLDIDSISDLMISNVLSERVLYSWQGKDIERKVIVITSTLPEDVDSIVQKSLMDAADKCVSVDFAVFQQKSSHLTDTRESINNFRRCISHIDNCSVQTYIPDFRVFQSLVKRWLQILKDDMEEPLLARLIFKDDLFDSVNHIFCNLFAPVNPITNNFSQCRTCRCHGIPLGDAEKKFSRLSCSVTGCNLETCDVIENSVRVGEKTILFLPSFYNSMKLLQITSPININVTERINLSSLDEGLIMGASFVVIPSSYHVIEITSDDADQSNLNVQLFRGLSSFLHSMNQGLICSSNCDLETMAEAPYHCYYILQPSDTGPMLMRVRTSLFLLLFNPLVLCTFTHSKIMVSCQCHSTTVQCMYSGLYILMRLAGAEEVLRVPDNRLVDSLINKDIENSVQACLLKLDLTDYDPLLHERGFHQKLNLLVKESLQFGSVFSKLEGAFSELSSSQQPSSEEIGKAEPAICVIVDEETLALDIKDQDDKTMACITEEWKQLVVSEEPKLYSPSCMSKAKLGQSSVSPRDSNRQLDRETSRILERLEVPRPLKPKTTSPGSNENCMKNTSVPIKKPLIPFQPTQGTEQVFVGSQLMKPNFQRQKRKHR</sequence>
<comment type="caution">
    <text evidence="2">The sequence shown here is derived from an EMBL/GenBank/DDBJ whole genome shotgun (WGS) entry which is preliminary data.</text>
</comment>
<evidence type="ECO:0000313" key="2">
    <source>
        <dbReference type="EMBL" id="RDX85470.1"/>
    </source>
</evidence>
<reference evidence="2" key="1">
    <citation type="submission" date="2018-05" db="EMBL/GenBank/DDBJ databases">
        <title>Draft genome of Mucuna pruriens seed.</title>
        <authorList>
            <person name="Nnadi N.E."/>
            <person name="Vos R."/>
            <person name="Hasami M.H."/>
            <person name="Devisetty U.K."/>
            <person name="Aguiy J.C."/>
        </authorList>
    </citation>
    <scope>NUCLEOTIDE SEQUENCE [LARGE SCALE GENOMIC DNA]</scope>
    <source>
        <strain evidence="2">JCA_2017</strain>
    </source>
</reference>
<proteinExistence type="predicted"/>
<dbReference type="Proteomes" id="UP000257109">
    <property type="component" value="Unassembled WGS sequence"/>
</dbReference>
<evidence type="ECO:0000313" key="3">
    <source>
        <dbReference type="Proteomes" id="UP000257109"/>
    </source>
</evidence>
<name>A0A371G4H1_MUCPR</name>
<feature type="non-terminal residue" evidence="2">
    <location>
        <position position="1"/>
    </location>
</feature>
<protein>
    <recommendedName>
        <fullName evidence="4">Meiosis 1 arrest protein</fullName>
    </recommendedName>
</protein>
<dbReference type="PANTHER" id="PTHR38390:SF2">
    <property type="entry name" value="OS01G0103900 PROTEIN"/>
    <property type="match status" value="1"/>
</dbReference>
<dbReference type="PANTHER" id="PTHR38390">
    <property type="entry name" value="OS01G0103900 PROTEIN"/>
    <property type="match status" value="1"/>
</dbReference>
<gene>
    <name evidence="2" type="ORF">CR513_33345</name>
</gene>
<evidence type="ECO:0000256" key="1">
    <source>
        <dbReference type="SAM" id="MobiDB-lite"/>
    </source>
</evidence>
<dbReference type="STRING" id="157652.A0A371G4H1"/>
<dbReference type="AlphaFoldDB" id="A0A371G4H1"/>
<organism evidence="2 3">
    <name type="scientific">Mucuna pruriens</name>
    <name type="common">Velvet bean</name>
    <name type="synonym">Dolichos pruriens</name>
    <dbReference type="NCBI Taxonomy" id="157652"/>
    <lineage>
        <taxon>Eukaryota</taxon>
        <taxon>Viridiplantae</taxon>
        <taxon>Streptophyta</taxon>
        <taxon>Embryophyta</taxon>
        <taxon>Tracheophyta</taxon>
        <taxon>Spermatophyta</taxon>
        <taxon>Magnoliopsida</taxon>
        <taxon>eudicotyledons</taxon>
        <taxon>Gunneridae</taxon>
        <taxon>Pentapetalae</taxon>
        <taxon>rosids</taxon>
        <taxon>fabids</taxon>
        <taxon>Fabales</taxon>
        <taxon>Fabaceae</taxon>
        <taxon>Papilionoideae</taxon>
        <taxon>50 kb inversion clade</taxon>
        <taxon>NPAAA clade</taxon>
        <taxon>indigoferoid/millettioid clade</taxon>
        <taxon>Phaseoleae</taxon>
        <taxon>Mucuna</taxon>
    </lineage>
</organism>
<feature type="compositionally biased region" description="Basic and acidic residues" evidence="1">
    <location>
        <begin position="646"/>
        <end position="666"/>
    </location>
</feature>
<feature type="region of interest" description="Disordered" evidence="1">
    <location>
        <begin position="631"/>
        <end position="686"/>
    </location>
</feature>
<accession>A0A371G4H1</accession>
<feature type="compositionally biased region" description="Polar residues" evidence="1">
    <location>
        <begin position="671"/>
        <end position="686"/>
    </location>
</feature>
<keyword evidence="3" id="KW-1185">Reference proteome</keyword>
<dbReference type="OrthoDB" id="1906673at2759"/>